<dbReference type="RefSeq" id="WP_250933046.1">
    <property type="nucleotide sequence ID" value="NZ_JAMQBK010000104.1"/>
</dbReference>
<sequence>MSPELPKPSNIEVIRQSVLFSVFVFGVFTCTALTSGGSASAQGYSMGGLQGGGVSKPEFDPLPPSLSPYLDLLRSDSGVVSPYHSFVLPKRRIAEQQTQQSAQLRHLRSQVDQLNTVSQNRSRVSRDRVPTGRGGYFQQYSHFYPASNNASRR</sequence>
<evidence type="ECO:0000256" key="1">
    <source>
        <dbReference type="SAM" id="MobiDB-lite"/>
    </source>
</evidence>
<evidence type="ECO:0000313" key="3">
    <source>
        <dbReference type="Proteomes" id="UP001202961"/>
    </source>
</evidence>
<evidence type="ECO:0000313" key="2">
    <source>
        <dbReference type="EMBL" id="MCM2374839.1"/>
    </source>
</evidence>
<organism evidence="2 3">
    <name type="scientific">Aporhodopirellula aestuarii</name>
    <dbReference type="NCBI Taxonomy" id="2950107"/>
    <lineage>
        <taxon>Bacteria</taxon>
        <taxon>Pseudomonadati</taxon>
        <taxon>Planctomycetota</taxon>
        <taxon>Planctomycetia</taxon>
        <taxon>Pirellulales</taxon>
        <taxon>Pirellulaceae</taxon>
        <taxon>Aporhodopirellula</taxon>
    </lineage>
</organism>
<accession>A0ABT0UCT1</accession>
<gene>
    <name evidence="2" type="ORF">NB063_29805</name>
</gene>
<protein>
    <submittedName>
        <fullName evidence="2">Uncharacterized protein</fullName>
    </submittedName>
</protein>
<feature type="region of interest" description="Disordered" evidence="1">
    <location>
        <begin position="115"/>
        <end position="138"/>
    </location>
</feature>
<proteinExistence type="predicted"/>
<name>A0ABT0UCT1_9BACT</name>
<dbReference type="EMBL" id="JAMQBK010000104">
    <property type="protein sequence ID" value="MCM2374839.1"/>
    <property type="molecule type" value="Genomic_DNA"/>
</dbReference>
<reference evidence="2 3" key="1">
    <citation type="journal article" date="2022" name="Syst. Appl. Microbiol.">
        <title>Rhodopirellula aestuarii sp. nov., a novel member of the genus Rhodopirellula isolated from brackish sediments collected in the Tagus River estuary, Portugal.</title>
        <authorList>
            <person name="Vitorino I.R."/>
            <person name="Klimek D."/>
            <person name="Calusinska M."/>
            <person name="Lobo-da-Cunha A."/>
            <person name="Vasconcelos V."/>
            <person name="Lage O.M."/>
        </authorList>
    </citation>
    <scope>NUCLEOTIDE SEQUENCE [LARGE SCALE GENOMIC DNA]</scope>
    <source>
        <strain evidence="2 3">ICT_H3.1</strain>
    </source>
</reference>
<dbReference type="Proteomes" id="UP001202961">
    <property type="component" value="Unassembled WGS sequence"/>
</dbReference>
<comment type="caution">
    <text evidence="2">The sequence shown here is derived from an EMBL/GenBank/DDBJ whole genome shotgun (WGS) entry which is preliminary data.</text>
</comment>
<keyword evidence="3" id="KW-1185">Reference proteome</keyword>